<dbReference type="AlphaFoldDB" id="A0A9P0CCX7"/>
<dbReference type="Pfam" id="PF00560">
    <property type="entry name" value="LRR_1"/>
    <property type="match status" value="1"/>
</dbReference>
<evidence type="ECO:0000256" key="2">
    <source>
        <dbReference type="ARBA" id="ARBA00022737"/>
    </source>
</evidence>
<accession>A0A9P0CCX7</accession>
<name>A0A9P0CCX7_BEMTA</name>
<keyword evidence="1" id="KW-0433">Leucine-rich repeat</keyword>
<dbReference type="SUPFAM" id="SSF52058">
    <property type="entry name" value="L domain-like"/>
    <property type="match status" value="1"/>
</dbReference>
<dbReference type="Proteomes" id="UP001152759">
    <property type="component" value="Chromosome 3"/>
</dbReference>
<dbReference type="InterPro" id="IPR050216">
    <property type="entry name" value="LRR_domain-containing"/>
</dbReference>
<dbReference type="Pfam" id="PF23598">
    <property type="entry name" value="LRR_14"/>
    <property type="match status" value="1"/>
</dbReference>
<evidence type="ECO:0000259" key="3">
    <source>
        <dbReference type="Pfam" id="PF23598"/>
    </source>
</evidence>
<organism evidence="4 5">
    <name type="scientific">Bemisia tabaci</name>
    <name type="common">Sweetpotato whitefly</name>
    <name type="synonym">Aleurodes tabaci</name>
    <dbReference type="NCBI Taxonomy" id="7038"/>
    <lineage>
        <taxon>Eukaryota</taxon>
        <taxon>Metazoa</taxon>
        <taxon>Ecdysozoa</taxon>
        <taxon>Arthropoda</taxon>
        <taxon>Hexapoda</taxon>
        <taxon>Insecta</taxon>
        <taxon>Pterygota</taxon>
        <taxon>Neoptera</taxon>
        <taxon>Paraneoptera</taxon>
        <taxon>Hemiptera</taxon>
        <taxon>Sternorrhyncha</taxon>
        <taxon>Aleyrodoidea</taxon>
        <taxon>Aleyrodidae</taxon>
        <taxon>Aleyrodinae</taxon>
        <taxon>Bemisia</taxon>
    </lineage>
</organism>
<dbReference type="KEGG" id="btab:109039446"/>
<dbReference type="InterPro" id="IPR055414">
    <property type="entry name" value="LRR_R13L4/SHOC2-like"/>
</dbReference>
<reference evidence="4" key="1">
    <citation type="submission" date="2021-12" db="EMBL/GenBank/DDBJ databases">
        <authorList>
            <person name="King R."/>
        </authorList>
    </citation>
    <scope>NUCLEOTIDE SEQUENCE</scope>
</reference>
<dbReference type="SMART" id="SM00369">
    <property type="entry name" value="LRR_TYP"/>
    <property type="match status" value="6"/>
</dbReference>
<evidence type="ECO:0000313" key="4">
    <source>
        <dbReference type="EMBL" id="CAH0769164.1"/>
    </source>
</evidence>
<evidence type="ECO:0000313" key="5">
    <source>
        <dbReference type="Proteomes" id="UP001152759"/>
    </source>
</evidence>
<dbReference type="EMBL" id="OU963864">
    <property type="protein sequence ID" value="CAH0769164.1"/>
    <property type="molecule type" value="Genomic_DNA"/>
</dbReference>
<dbReference type="PROSITE" id="PS51450">
    <property type="entry name" value="LRR"/>
    <property type="match status" value="2"/>
</dbReference>
<dbReference type="PANTHER" id="PTHR48051:SF1">
    <property type="entry name" value="RAS SUPPRESSOR PROTEIN 1"/>
    <property type="match status" value="1"/>
</dbReference>
<dbReference type="PANTHER" id="PTHR48051">
    <property type="match status" value="1"/>
</dbReference>
<dbReference type="InterPro" id="IPR003591">
    <property type="entry name" value="Leu-rich_rpt_typical-subtyp"/>
</dbReference>
<dbReference type="SMART" id="SM00364">
    <property type="entry name" value="LRR_BAC"/>
    <property type="match status" value="5"/>
</dbReference>
<gene>
    <name evidence="4" type="ORF">BEMITA_LOCUS6210</name>
</gene>
<dbReference type="InterPro" id="IPR032675">
    <property type="entry name" value="LRR_dom_sf"/>
</dbReference>
<keyword evidence="5" id="KW-1185">Reference proteome</keyword>
<dbReference type="InterPro" id="IPR001611">
    <property type="entry name" value="Leu-rich_rpt"/>
</dbReference>
<dbReference type="GO" id="GO:0005737">
    <property type="term" value="C:cytoplasm"/>
    <property type="evidence" value="ECO:0007669"/>
    <property type="project" value="TreeGrafter"/>
</dbReference>
<feature type="domain" description="Disease resistance R13L4/SHOC-2-like LRR" evidence="3">
    <location>
        <begin position="169"/>
        <end position="296"/>
    </location>
</feature>
<sequence>MNRHDSSSDSSDNGEVSCTSAKTLNFSYLILDSHALHHQFDYICHEGEKRAEKIETMLLYHNVLQVIPLNIVRFTNLRVLNVSNNRLTELPEAITKFPLTTLVAKNNLIENSGIPKSLANLNQLRTFNMSGNRLDVFPHQLLDVPSIKYLYLGSNQIQELPRKICVMQQLKILYLGGNRLTELPDCVGTLNDLEALILSDNQLENLPASVADLKKLKSLLLHKNRLRALPTEIIALKCLSELSLRENPLVVRFVADMTHNPPSLMELAARTIKIHNMEYKNEGLPNHLIEYLNSAHHCVNPKCRGVFFDNRVEHIKFVDFCGKYKVPLLQYLCSSKCIVSNSAIQGESTDSYMMKKVLLG</sequence>
<proteinExistence type="predicted"/>
<dbReference type="OrthoDB" id="1053178at2759"/>
<dbReference type="Gene3D" id="3.80.10.10">
    <property type="entry name" value="Ribonuclease Inhibitor"/>
    <property type="match status" value="1"/>
</dbReference>
<keyword evidence="2" id="KW-0677">Repeat</keyword>
<evidence type="ECO:0000256" key="1">
    <source>
        <dbReference type="ARBA" id="ARBA00022614"/>
    </source>
</evidence>
<protein>
    <recommendedName>
        <fullName evidence="3">Disease resistance R13L4/SHOC-2-like LRR domain-containing protein</fullName>
    </recommendedName>
</protein>